<organism evidence="1 2">
    <name type="scientific">Neisseria macacae ATCC 33926</name>
    <dbReference type="NCBI Taxonomy" id="997348"/>
    <lineage>
        <taxon>Bacteria</taxon>
        <taxon>Pseudomonadati</taxon>
        <taxon>Pseudomonadota</taxon>
        <taxon>Betaproteobacteria</taxon>
        <taxon>Neisseriales</taxon>
        <taxon>Neisseriaceae</taxon>
        <taxon>Neisseria</taxon>
    </lineage>
</organism>
<name>A0ABY3Y789_9NEIS</name>
<dbReference type="RefSeq" id="WP_147611996.1">
    <property type="nucleotide sequence ID" value="NZ_CP094241.1"/>
</dbReference>
<evidence type="ECO:0000313" key="2">
    <source>
        <dbReference type="Proteomes" id="UP000829455"/>
    </source>
</evidence>
<evidence type="ECO:0000313" key="1">
    <source>
        <dbReference type="EMBL" id="UNV85169.1"/>
    </source>
</evidence>
<dbReference type="Proteomes" id="UP000829455">
    <property type="component" value="Chromosome"/>
</dbReference>
<keyword evidence="2" id="KW-1185">Reference proteome</keyword>
<sequence length="107" mass="12051">MLTWNFYAHSDGHSPKPSKTHRNGEVCDLIYLTKGLKPKIHQKVHTTDSIFDLTANTKWVAVFKRFGFRTFYTGTRAVGGVPAIAGTSYIPHHHLHIGNHNGKIQDI</sequence>
<accession>A0ABY3Y789</accession>
<protein>
    <submittedName>
        <fullName evidence="1">Uncharacterized protein</fullName>
    </submittedName>
</protein>
<proteinExistence type="predicted"/>
<dbReference type="EMBL" id="CP094241">
    <property type="protein sequence ID" value="UNV85169.1"/>
    <property type="molecule type" value="Genomic_DNA"/>
</dbReference>
<reference evidence="1 2" key="1">
    <citation type="submission" date="2022-03" db="EMBL/GenBank/DDBJ databases">
        <title>Genome sequencing of Neisseria macacae.</title>
        <authorList>
            <person name="Baek M.-G."/>
        </authorList>
    </citation>
    <scope>NUCLEOTIDE SEQUENCE [LARGE SCALE GENOMIC DNA]</scope>
    <source>
        <strain evidence="1 2">ATCC 33926</strain>
    </source>
</reference>
<gene>
    <name evidence="1" type="ORF">MON40_01135</name>
</gene>